<dbReference type="Proteomes" id="UP000571817">
    <property type="component" value="Unassembled WGS sequence"/>
</dbReference>
<dbReference type="InterPro" id="IPR030400">
    <property type="entry name" value="Sedolisin_dom"/>
</dbReference>
<feature type="compositionally biased region" description="Polar residues" evidence="8">
    <location>
        <begin position="188"/>
        <end position="199"/>
    </location>
</feature>
<evidence type="ECO:0000256" key="1">
    <source>
        <dbReference type="ARBA" id="ARBA00001913"/>
    </source>
</evidence>
<keyword evidence="7" id="KW-0865">Zymogen</keyword>
<keyword evidence="2 11" id="KW-0645">Protease</keyword>
<dbReference type="GO" id="GO:0046872">
    <property type="term" value="F:metal ion binding"/>
    <property type="evidence" value="ECO:0007669"/>
    <property type="project" value="UniProtKB-KW"/>
</dbReference>
<feature type="domain" description="Peptidase S53" evidence="10">
    <location>
        <begin position="239"/>
        <end position="658"/>
    </location>
</feature>
<feature type="signal peptide" evidence="9">
    <location>
        <begin position="1"/>
        <end position="21"/>
    </location>
</feature>
<dbReference type="InterPro" id="IPR023828">
    <property type="entry name" value="Peptidase_S8_Ser-AS"/>
</dbReference>
<keyword evidence="5" id="KW-0720">Serine protease</keyword>
<dbReference type="EMBL" id="JACCFW010000001">
    <property type="protein sequence ID" value="NYJ73218.1"/>
    <property type="molecule type" value="Genomic_DNA"/>
</dbReference>
<evidence type="ECO:0000256" key="8">
    <source>
        <dbReference type="SAM" id="MobiDB-lite"/>
    </source>
</evidence>
<comment type="caution">
    <text evidence="11">The sequence shown here is derived from an EMBL/GenBank/DDBJ whole genome shotgun (WGS) entry which is preliminary data.</text>
</comment>
<dbReference type="Pfam" id="PF09286">
    <property type="entry name" value="Pro-kuma_activ"/>
    <property type="match status" value="1"/>
</dbReference>
<evidence type="ECO:0000256" key="4">
    <source>
        <dbReference type="ARBA" id="ARBA00022801"/>
    </source>
</evidence>
<evidence type="ECO:0000313" key="12">
    <source>
        <dbReference type="Proteomes" id="UP000571817"/>
    </source>
</evidence>
<dbReference type="RefSeq" id="WP_179478342.1">
    <property type="nucleotide sequence ID" value="NZ_JACCFW010000001.1"/>
</dbReference>
<keyword evidence="4" id="KW-0378">Hydrolase</keyword>
<accession>A0A853D8C6</accession>
<dbReference type="InterPro" id="IPR015366">
    <property type="entry name" value="S53_propep"/>
</dbReference>
<feature type="compositionally biased region" description="Low complexity" evidence="8">
    <location>
        <begin position="403"/>
        <end position="418"/>
    </location>
</feature>
<dbReference type="AlphaFoldDB" id="A0A853D8C6"/>
<dbReference type="SUPFAM" id="SSF54897">
    <property type="entry name" value="Protease propeptides/inhibitors"/>
    <property type="match status" value="1"/>
</dbReference>
<reference evidence="11 12" key="1">
    <citation type="submission" date="2020-07" db="EMBL/GenBank/DDBJ databases">
        <title>Sequencing the genomes of 1000 actinobacteria strains.</title>
        <authorList>
            <person name="Klenk H.-P."/>
        </authorList>
    </citation>
    <scope>NUCLEOTIDE SEQUENCE [LARGE SCALE GENOMIC DNA]</scope>
    <source>
        <strain evidence="11 12">DSM 29531</strain>
    </source>
</reference>
<dbReference type="InterPro" id="IPR000209">
    <property type="entry name" value="Peptidase_S8/S53_dom"/>
</dbReference>
<gene>
    <name evidence="11" type="ORF">HNR15_000181</name>
</gene>
<feature type="region of interest" description="Disordered" evidence="8">
    <location>
        <begin position="402"/>
        <end position="429"/>
    </location>
</feature>
<feature type="chain" id="PRO_5039372353" evidence="9">
    <location>
        <begin position="22"/>
        <end position="658"/>
    </location>
</feature>
<evidence type="ECO:0000256" key="9">
    <source>
        <dbReference type="SAM" id="SignalP"/>
    </source>
</evidence>
<keyword evidence="9" id="KW-0732">Signal</keyword>
<dbReference type="PROSITE" id="PS00138">
    <property type="entry name" value="SUBTILASE_SER"/>
    <property type="match status" value="1"/>
</dbReference>
<name>A0A853D8C6_9MICO</name>
<dbReference type="PANTHER" id="PTHR14218">
    <property type="entry name" value="PROTEASE S8 TRIPEPTIDYL PEPTIDASE I CLN2"/>
    <property type="match status" value="1"/>
</dbReference>
<dbReference type="Pfam" id="PF00082">
    <property type="entry name" value="Peptidase_S8"/>
    <property type="match status" value="1"/>
</dbReference>
<dbReference type="PROSITE" id="PS51695">
    <property type="entry name" value="SEDOLISIN"/>
    <property type="match status" value="1"/>
</dbReference>
<dbReference type="GO" id="GO:0008240">
    <property type="term" value="F:tripeptidyl-peptidase activity"/>
    <property type="evidence" value="ECO:0007669"/>
    <property type="project" value="TreeGrafter"/>
</dbReference>
<evidence type="ECO:0000256" key="3">
    <source>
        <dbReference type="ARBA" id="ARBA00022723"/>
    </source>
</evidence>
<keyword evidence="6" id="KW-0106">Calcium</keyword>
<evidence type="ECO:0000313" key="11">
    <source>
        <dbReference type="EMBL" id="NYJ73218.1"/>
    </source>
</evidence>
<evidence type="ECO:0000256" key="2">
    <source>
        <dbReference type="ARBA" id="ARBA00022670"/>
    </source>
</evidence>
<dbReference type="GO" id="GO:0004252">
    <property type="term" value="F:serine-type endopeptidase activity"/>
    <property type="evidence" value="ECO:0007669"/>
    <property type="project" value="InterPro"/>
</dbReference>
<dbReference type="GO" id="GO:0006508">
    <property type="term" value="P:proteolysis"/>
    <property type="evidence" value="ECO:0007669"/>
    <property type="project" value="UniProtKB-KW"/>
</dbReference>
<evidence type="ECO:0000256" key="5">
    <source>
        <dbReference type="ARBA" id="ARBA00022825"/>
    </source>
</evidence>
<proteinExistence type="predicted"/>
<evidence type="ECO:0000259" key="10">
    <source>
        <dbReference type="PROSITE" id="PS51695"/>
    </source>
</evidence>
<dbReference type="InterPro" id="IPR036852">
    <property type="entry name" value="Peptidase_S8/S53_dom_sf"/>
</dbReference>
<dbReference type="Gene3D" id="3.40.50.200">
    <property type="entry name" value="Peptidase S8/S53 domain"/>
    <property type="match status" value="1"/>
</dbReference>
<sequence>MKRRSLAAVTAVLTTASVVPAAAALAATPNGAKTTLSNSSVSTSGLRLGANAPGATPMSLTLQLPQRNAALMARMTAAGAVVSTARYRALFAPTAAQLAHVTSFAKSHGMVVDQVDAAGGQVMVHTTASHVSSAFGVTVRRASAHGVSGVAAIGTPVVDRSIGLSGVAGLSTLRMAKVDNAHLAGSSRKTINRTPSSKVSGGPRGRISATATDGSTDCATHWGDHLQPSAQVYAKESNLICGYVPQDLAKIQGMTTAVQTNAPSIGLLLWGNDPNMLSETNTYMAAAKYPALKSYTAYPAATNAQILATQPGCDPYGAGSEQSIDVQSSHSVSPNSPIYYYGAKSCQDADLTSELSKMVNDHKVSTISMSFGEAYDQGLTAADKAAWDRPLQQANLTGISTFASSGDSGDNSDAAGNDLGAGGNPDNKPHIGYPASSTYTTAVGGSSVGLSAAGSLVADVGWEDAYYQQKSLSSTAKTRINFPVDGAGGGVSQVSTIPTWQKGKVTTSTTMRAVPDVAGLANPYTGFTVRDTAYPESNGVPTGPGVQEYDTYGGTSLASPMVAATVALAKAYNKVSIGNAAPRLYALLGTSALRDLNGVNTTGAFLPSTKYPAGVIISLDGHPINSLGRQENLVTAKGWDNVTGVGELNGLNFIKAFK</sequence>
<keyword evidence="12" id="KW-1185">Reference proteome</keyword>
<dbReference type="InterPro" id="IPR050819">
    <property type="entry name" value="Tripeptidyl-peptidase_I"/>
</dbReference>
<dbReference type="SMART" id="SM00944">
    <property type="entry name" value="Pro-kuma_activ"/>
    <property type="match status" value="1"/>
</dbReference>
<dbReference type="CDD" id="cd11377">
    <property type="entry name" value="Pro-peptidase_S53"/>
    <property type="match status" value="1"/>
</dbReference>
<comment type="cofactor">
    <cofactor evidence="1">
        <name>Ca(2+)</name>
        <dbReference type="ChEBI" id="CHEBI:29108"/>
    </cofactor>
</comment>
<organism evidence="11 12">
    <name type="scientific">Allobranchiibius huperziae</name>
    <dbReference type="NCBI Taxonomy" id="1874116"/>
    <lineage>
        <taxon>Bacteria</taxon>
        <taxon>Bacillati</taxon>
        <taxon>Actinomycetota</taxon>
        <taxon>Actinomycetes</taxon>
        <taxon>Micrococcales</taxon>
        <taxon>Dermacoccaceae</taxon>
        <taxon>Allobranchiibius</taxon>
    </lineage>
</organism>
<keyword evidence="3" id="KW-0479">Metal-binding</keyword>
<protein>
    <submittedName>
        <fullName evidence="11">Subtilase family serine protease</fullName>
    </submittedName>
</protein>
<feature type="region of interest" description="Disordered" evidence="8">
    <location>
        <begin position="188"/>
        <end position="213"/>
    </location>
</feature>
<dbReference type="SUPFAM" id="SSF52743">
    <property type="entry name" value="Subtilisin-like"/>
    <property type="match status" value="1"/>
</dbReference>
<dbReference type="PANTHER" id="PTHR14218:SF15">
    <property type="entry name" value="TRIPEPTIDYL-PEPTIDASE 1"/>
    <property type="match status" value="1"/>
</dbReference>
<evidence type="ECO:0000256" key="6">
    <source>
        <dbReference type="ARBA" id="ARBA00022837"/>
    </source>
</evidence>
<evidence type="ECO:0000256" key="7">
    <source>
        <dbReference type="ARBA" id="ARBA00023145"/>
    </source>
</evidence>
<dbReference type="CDD" id="cd04056">
    <property type="entry name" value="Peptidases_S53"/>
    <property type="match status" value="1"/>
</dbReference>